<name>A0A7I7RLL4_MYCCF</name>
<keyword evidence="1" id="KW-0378">Hydrolase</keyword>
<dbReference type="AlphaFoldDB" id="A0A7I7RLL4"/>
<evidence type="ECO:0000313" key="5">
    <source>
        <dbReference type="Proteomes" id="UP000466431"/>
    </source>
</evidence>
<accession>A0A7I7RLL4</accession>
<dbReference type="GO" id="GO:0016791">
    <property type="term" value="F:phosphatase activity"/>
    <property type="evidence" value="ECO:0007669"/>
    <property type="project" value="TreeGrafter"/>
</dbReference>
<evidence type="ECO:0000313" key="4">
    <source>
        <dbReference type="EMBL" id="BBY45180.1"/>
    </source>
</evidence>
<dbReference type="SMART" id="SM00331">
    <property type="entry name" value="PP2C_SIG"/>
    <property type="match status" value="1"/>
</dbReference>
<dbReference type="InterPro" id="IPR052016">
    <property type="entry name" value="Bact_Sigma-Reg"/>
</dbReference>
<dbReference type="GO" id="GO:0000160">
    <property type="term" value="P:phosphorelay signal transduction system"/>
    <property type="evidence" value="ECO:0007669"/>
    <property type="project" value="InterPro"/>
</dbReference>
<dbReference type="SMART" id="SM00448">
    <property type="entry name" value="REC"/>
    <property type="match status" value="1"/>
</dbReference>
<dbReference type="InterPro" id="IPR036457">
    <property type="entry name" value="PPM-type-like_dom_sf"/>
</dbReference>
<dbReference type="InterPro" id="IPR001789">
    <property type="entry name" value="Sig_transdc_resp-reg_receiver"/>
</dbReference>
<dbReference type="PROSITE" id="PS50110">
    <property type="entry name" value="RESPONSE_REGULATORY"/>
    <property type="match status" value="1"/>
</dbReference>
<dbReference type="CDD" id="cd00156">
    <property type="entry name" value="REC"/>
    <property type="match status" value="1"/>
</dbReference>
<organism evidence="4 5">
    <name type="scientific">Mycolicibacterium celeriflavum</name>
    <name type="common">Mycobacterium celeriflavum</name>
    <dbReference type="NCBI Taxonomy" id="1249101"/>
    <lineage>
        <taxon>Bacteria</taxon>
        <taxon>Bacillati</taxon>
        <taxon>Actinomycetota</taxon>
        <taxon>Actinomycetes</taxon>
        <taxon>Mycobacteriales</taxon>
        <taxon>Mycobacteriaceae</taxon>
        <taxon>Mycolicibacterium</taxon>
    </lineage>
</organism>
<dbReference type="Gene3D" id="3.40.50.2300">
    <property type="match status" value="1"/>
</dbReference>
<dbReference type="RefSeq" id="WP_179962317.1">
    <property type="nucleotide sequence ID" value="NZ_AP022591.1"/>
</dbReference>
<reference evidence="4 5" key="1">
    <citation type="journal article" date="2019" name="Emerg. Microbes Infect.">
        <title>Comprehensive subspecies identification of 175 nontuberculous mycobacteria species based on 7547 genomic profiles.</title>
        <authorList>
            <person name="Matsumoto Y."/>
            <person name="Kinjo T."/>
            <person name="Motooka D."/>
            <person name="Nabeya D."/>
            <person name="Jung N."/>
            <person name="Uechi K."/>
            <person name="Horii T."/>
            <person name="Iida T."/>
            <person name="Fujita J."/>
            <person name="Nakamura S."/>
        </authorList>
    </citation>
    <scope>NUCLEOTIDE SEQUENCE [LARGE SCALE GENOMIC DNA]</scope>
    <source>
        <strain evidence="4 5">JCM 18439</strain>
    </source>
</reference>
<proteinExistence type="predicted"/>
<dbReference type="Gene3D" id="3.60.40.10">
    <property type="entry name" value="PPM-type phosphatase domain"/>
    <property type="match status" value="1"/>
</dbReference>
<dbReference type="Proteomes" id="UP000466431">
    <property type="component" value="Chromosome"/>
</dbReference>
<dbReference type="Pfam" id="PF00072">
    <property type="entry name" value="Response_reg"/>
    <property type="match status" value="1"/>
</dbReference>
<keyword evidence="2" id="KW-0597">Phosphoprotein</keyword>
<dbReference type="Pfam" id="PF07228">
    <property type="entry name" value="SpoIIE"/>
    <property type="match status" value="1"/>
</dbReference>
<dbReference type="InterPro" id="IPR011006">
    <property type="entry name" value="CheY-like_superfamily"/>
</dbReference>
<evidence type="ECO:0000256" key="1">
    <source>
        <dbReference type="ARBA" id="ARBA00022801"/>
    </source>
</evidence>
<evidence type="ECO:0000259" key="3">
    <source>
        <dbReference type="PROSITE" id="PS50110"/>
    </source>
</evidence>
<dbReference type="PANTHER" id="PTHR43156:SF2">
    <property type="entry name" value="STAGE II SPORULATION PROTEIN E"/>
    <property type="match status" value="1"/>
</dbReference>
<evidence type="ECO:0000256" key="2">
    <source>
        <dbReference type="PROSITE-ProRule" id="PRU00169"/>
    </source>
</evidence>
<sequence>MRALHDEGPSASAGVGAAVRPFSVLLVEDDRGDAILVEELIADAAAEIHVAWAPSMEDAEQHLDTSRPDCVLLDLNLPDANGIKALDRITRRDVTLPIVVLTGLNDEHFGVSAVAAGAQDYLVKGRVEPETLRRALLYAVERKRAELTSVELHASELRAMENARLERGLLPSPLLLDPPGVDIVAEYRPSRQHALLGGDFYDFVQTPDRTVHVMVGDVAGHGPDEAALGVALRIGWRALTFAGLRGNERMRQLERILSTERPGSSTFATVISVAMSTESLTFNVVSAGHPGMLLHGPGTVEWLEPKVGPALGLYGHEWPLNVLELPPGYGLVLLTDGLFEGRSGQGTQRLGEKGLLEVARGYAHLPGAEFVTALIDDVERRAQSVGGISDDIAVVRVERTTPG</sequence>
<gene>
    <name evidence="4" type="ORF">MCEL_34750</name>
</gene>
<dbReference type="PANTHER" id="PTHR43156">
    <property type="entry name" value="STAGE II SPORULATION PROTEIN E-RELATED"/>
    <property type="match status" value="1"/>
</dbReference>
<dbReference type="InterPro" id="IPR001932">
    <property type="entry name" value="PPM-type_phosphatase-like_dom"/>
</dbReference>
<feature type="modified residue" description="4-aspartylphosphate" evidence="2">
    <location>
        <position position="74"/>
    </location>
</feature>
<keyword evidence="5" id="KW-1185">Reference proteome</keyword>
<dbReference type="EMBL" id="AP022591">
    <property type="protein sequence ID" value="BBY45180.1"/>
    <property type="molecule type" value="Genomic_DNA"/>
</dbReference>
<dbReference type="KEGG" id="mcee:MCEL_34750"/>
<dbReference type="SUPFAM" id="SSF52172">
    <property type="entry name" value="CheY-like"/>
    <property type="match status" value="1"/>
</dbReference>
<protein>
    <submittedName>
        <fullName evidence="4">Fused response regulator/phosphatase</fullName>
    </submittedName>
</protein>
<feature type="domain" description="Response regulatory" evidence="3">
    <location>
        <begin position="23"/>
        <end position="139"/>
    </location>
</feature>